<keyword evidence="2" id="KW-1185">Reference proteome</keyword>
<accession>A0A9P0K268</accession>
<comment type="caution">
    <text evidence="1">The sequence shown here is derived from an EMBL/GenBank/DDBJ whole genome shotgun (WGS) entry which is preliminary data.</text>
</comment>
<protein>
    <submittedName>
        <fullName evidence="1">Uncharacterized protein</fullName>
    </submittedName>
</protein>
<organism evidence="1 2">
    <name type="scientific">Acanthoscelides obtectus</name>
    <name type="common">Bean weevil</name>
    <name type="synonym">Bruchus obtectus</name>
    <dbReference type="NCBI Taxonomy" id="200917"/>
    <lineage>
        <taxon>Eukaryota</taxon>
        <taxon>Metazoa</taxon>
        <taxon>Ecdysozoa</taxon>
        <taxon>Arthropoda</taxon>
        <taxon>Hexapoda</taxon>
        <taxon>Insecta</taxon>
        <taxon>Pterygota</taxon>
        <taxon>Neoptera</taxon>
        <taxon>Endopterygota</taxon>
        <taxon>Coleoptera</taxon>
        <taxon>Polyphaga</taxon>
        <taxon>Cucujiformia</taxon>
        <taxon>Chrysomeloidea</taxon>
        <taxon>Chrysomelidae</taxon>
        <taxon>Bruchinae</taxon>
        <taxon>Bruchini</taxon>
        <taxon>Acanthoscelides</taxon>
    </lineage>
</organism>
<proteinExistence type="predicted"/>
<dbReference type="Proteomes" id="UP001152888">
    <property type="component" value="Unassembled WGS sequence"/>
</dbReference>
<gene>
    <name evidence="1" type="ORF">ACAOBT_LOCUS4866</name>
</gene>
<dbReference type="AlphaFoldDB" id="A0A9P0K268"/>
<evidence type="ECO:0000313" key="1">
    <source>
        <dbReference type="EMBL" id="CAH1962835.1"/>
    </source>
</evidence>
<reference evidence="1" key="1">
    <citation type="submission" date="2022-03" db="EMBL/GenBank/DDBJ databases">
        <authorList>
            <person name="Sayadi A."/>
        </authorList>
    </citation>
    <scope>NUCLEOTIDE SEQUENCE</scope>
</reference>
<dbReference type="EMBL" id="CAKOFQ010006704">
    <property type="protein sequence ID" value="CAH1962835.1"/>
    <property type="molecule type" value="Genomic_DNA"/>
</dbReference>
<sequence length="55" mass="6429">MLSACRCKRESMLRTDVSKIWSCPTAVYSNLILAPRLNLTMKCPTSRKFRDFQFL</sequence>
<name>A0A9P0K268_ACAOB</name>
<evidence type="ECO:0000313" key="2">
    <source>
        <dbReference type="Proteomes" id="UP001152888"/>
    </source>
</evidence>